<sequence>MIAATEPWVGPTEVLLRERLDVFGRSLGGHPHHTAADPDVGGGLRGGVHGRLAAGEFGFFWPAEPAERGRARRREKTRKPTPRASAGMGRSEGLAGACLMLWELRRGQRAAPPPWLYGWTPDPVAERIVARMDEYAERWHALPDGGSLTVGWTCEPAAWARRPARRTAAQRRR</sequence>
<name>A0ABD5JBT6_9ACTN</name>
<evidence type="ECO:0000313" key="3">
    <source>
        <dbReference type="Proteomes" id="UP001354649"/>
    </source>
</evidence>
<dbReference type="Proteomes" id="UP001354649">
    <property type="component" value="Unassembled WGS sequence"/>
</dbReference>
<comment type="caution">
    <text evidence="2">The sequence shown here is derived from an EMBL/GenBank/DDBJ whole genome shotgun (WGS) entry which is preliminary data.</text>
</comment>
<feature type="compositionally biased region" description="Basic residues" evidence="1">
    <location>
        <begin position="70"/>
        <end position="81"/>
    </location>
</feature>
<reference evidence="2 3" key="1">
    <citation type="submission" date="2023-11" db="EMBL/GenBank/DDBJ databases">
        <title>30 novel species of actinomycetes from the DSMZ collection.</title>
        <authorList>
            <person name="Nouioui I."/>
        </authorList>
    </citation>
    <scope>NUCLEOTIDE SEQUENCE [LARGE SCALE GENOMIC DNA]</scope>
    <source>
        <strain evidence="2 3">DSM 41602</strain>
    </source>
</reference>
<evidence type="ECO:0000256" key="1">
    <source>
        <dbReference type="SAM" id="MobiDB-lite"/>
    </source>
</evidence>
<proteinExistence type="predicted"/>
<evidence type="ECO:0000313" key="2">
    <source>
        <dbReference type="EMBL" id="MEE4585848.1"/>
    </source>
</evidence>
<organism evidence="2 3">
    <name type="scientific">Streptomyces antimycoticus</name>
    <dbReference type="NCBI Taxonomy" id="68175"/>
    <lineage>
        <taxon>Bacteria</taxon>
        <taxon>Bacillati</taxon>
        <taxon>Actinomycetota</taxon>
        <taxon>Actinomycetes</taxon>
        <taxon>Kitasatosporales</taxon>
        <taxon>Streptomycetaceae</taxon>
        <taxon>Streptomyces</taxon>
        <taxon>Streptomyces violaceusniger group</taxon>
    </lineage>
</organism>
<gene>
    <name evidence="2" type="ORF">V2K49_22220</name>
</gene>
<dbReference type="AlphaFoldDB" id="A0ABD5JBT6"/>
<protein>
    <submittedName>
        <fullName evidence="2">Uncharacterized protein</fullName>
    </submittedName>
</protein>
<feature type="region of interest" description="Disordered" evidence="1">
    <location>
        <begin position="68"/>
        <end position="89"/>
    </location>
</feature>
<dbReference type="RefSeq" id="WP_197049027.1">
    <property type="nucleotide sequence ID" value="NZ_JBFBJM010000190.1"/>
</dbReference>
<accession>A0ABD5JBT6</accession>
<dbReference type="EMBL" id="JAZBJQ010000015">
    <property type="protein sequence ID" value="MEE4585848.1"/>
    <property type="molecule type" value="Genomic_DNA"/>
</dbReference>